<dbReference type="EC" id="7.2.2.12" evidence="12"/>
<dbReference type="NCBIfam" id="NF033775">
    <property type="entry name" value="P_type_ZntA"/>
    <property type="match status" value="1"/>
</dbReference>
<dbReference type="NCBIfam" id="TIGR01512">
    <property type="entry name" value="ATPase-IB2_Cd"/>
    <property type="match status" value="1"/>
</dbReference>
<dbReference type="SFLD" id="SFLDG00002">
    <property type="entry name" value="C1.7:_P-type_atpase_like"/>
    <property type="match status" value="1"/>
</dbReference>
<protein>
    <recommendedName>
        <fullName evidence="12">P-type Zn(2+) transporter</fullName>
        <ecNumber evidence="12">7.2.2.12</ecNumber>
    </recommendedName>
</protein>
<dbReference type="PANTHER" id="PTHR48085:SF5">
    <property type="entry name" value="CADMIUM_ZINC-TRANSPORTING ATPASE HMA4-RELATED"/>
    <property type="match status" value="1"/>
</dbReference>
<dbReference type="PROSITE" id="PS01047">
    <property type="entry name" value="HMA_1"/>
    <property type="match status" value="1"/>
</dbReference>
<evidence type="ECO:0000256" key="12">
    <source>
        <dbReference type="ARBA" id="ARBA00039097"/>
    </source>
</evidence>
<evidence type="ECO:0000256" key="3">
    <source>
        <dbReference type="ARBA" id="ARBA00022475"/>
    </source>
</evidence>
<dbReference type="CDD" id="cd00371">
    <property type="entry name" value="HMA"/>
    <property type="match status" value="1"/>
</dbReference>
<dbReference type="Gene3D" id="3.30.70.100">
    <property type="match status" value="1"/>
</dbReference>
<dbReference type="InterPro" id="IPR027256">
    <property type="entry name" value="P-typ_ATPase_IB"/>
</dbReference>
<feature type="transmembrane region" description="Helical" evidence="14">
    <location>
        <begin position="365"/>
        <end position="386"/>
    </location>
</feature>
<feature type="domain" description="HMA" evidence="16">
    <location>
        <begin position="60"/>
        <end position="124"/>
    </location>
</feature>
<dbReference type="Pfam" id="PF00403">
    <property type="entry name" value="HMA"/>
    <property type="match status" value="1"/>
</dbReference>
<dbReference type="GO" id="GO:0016887">
    <property type="term" value="F:ATP hydrolysis activity"/>
    <property type="evidence" value="ECO:0007669"/>
    <property type="project" value="InterPro"/>
</dbReference>
<evidence type="ECO:0000259" key="16">
    <source>
        <dbReference type="PROSITE" id="PS50846"/>
    </source>
</evidence>
<proteinExistence type="inferred from homology"/>
<evidence type="ECO:0000256" key="10">
    <source>
        <dbReference type="ARBA" id="ARBA00022989"/>
    </source>
</evidence>
<dbReference type="InterPro" id="IPR008250">
    <property type="entry name" value="ATPase_P-typ_transduc_dom_A_sf"/>
</dbReference>
<comment type="catalytic activity">
    <reaction evidence="13">
        <text>Zn(2+)(in) + ATP + H2O = Zn(2+)(out) + ADP + phosphate + H(+)</text>
        <dbReference type="Rhea" id="RHEA:20621"/>
        <dbReference type="ChEBI" id="CHEBI:15377"/>
        <dbReference type="ChEBI" id="CHEBI:15378"/>
        <dbReference type="ChEBI" id="CHEBI:29105"/>
        <dbReference type="ChEBI" id="CHEBI:30616"/>
        <dbReference type="ChEBI" id="CHEBI:43474"/>
        <dbReference type="ChEBI" id="CHEBI:456216"/>
        <dbReference type="EC" id="7.2.2.12"/>
    </reaction>
</comment>
<feature type="transmembrane region" description="Helical" evidence="14">
    <location>
        <begin position="392"/>
        <end position="416"/>
    </location>
</feature>
<dbReference type="SUPFAM" id="SSF81653">
    <property type="entry name" value="Calcium ATPase, transduction domain A"/>
    <property type="match status" value="1"/>
</dbReference>
<feature type="compositionally biased region" description="Basic and acidic residues" evidence="15">
    <location>
        <begin position="1"/>
        <end position="19"/>
    </location>
</feature>
<dbReference type="AlphaFoldDB" id="A7MHA0"/>
<dbReference type="SUPFAM" id="SSF55008">
    <property type="entry name" value="HMA, heavy metal-associated domain"/>
    <property type="match status" value="1"/>
</dbReference>
<evidence type="ECO:0000256" key="13">
    <source>
        <dbReference type="ARBA" id="ARBA00047308"/>
    </source>
</evidence>
<keyword evidence="7 14" id="KW-0547">Nucleotide-binding</keyword>
<dbReference type="SFLD" id="SFLDS00003">
    <property type="entry name" value="Haloacid_Dehalogenase"/>
    <property type="match status" value="1"/>
</dbReference>
<gene>
    <name evidence="17" type="ordered locus">ESA_04268</name>
</gene>
<dbReference type="PROSITE" id="PS00154">
    <property type="entry name" value="ATPASE_E1_E2"/>
    <property type="match status" value="1"/>
</dbReference>
<keyword evidence="5 14" id="KW-0812">Transmembrane</keyword>
<feature type="region of interest" description="Disordered" evidence="15">
    <location>
        <begin position="1"/>
        <end position="23"/>
    </location>
</feature>
<keyword evidence="8 14" id="KW-0067">ATP-binding</keyword>
<keyword evidence="6 14" id="KW-0479">Metal-binding</keyword>
<evidence type="ECO:0000313" key="17">
    <source>
        <dbReference type="EMBL" id="ABU79448.1"/>
    </source>
</evidence>
<comment type="subcellular location">
    <subcellularLocation>
        <location evidence="1">Cell membrane</location>
        <topology evidence="1">Multi-pass membrane protein</topology>
    </subcellularLocation>
</comment>
<dbReference type="PROSITE" id="PS01229">
    <property type="entry name" value="COF_2"/>
    <property type="match status" value="1"/>
</dbReference>
<dbReference type="EMBL" id="CP000783">
    <property type="protein sequence ID" value="ABU79448.1"/>
    <property type="molecule type" value="Genomic_DNA"/>
</dbReference>
<dbReference type="PANTHER" id="PTHR48085">
    <property type="entry name" value="CADMIUM/ZINC-TRANSPORTING ATPASE HMA2-RELATED"/>
    <property type="match status" value="1"/>
</dbReference>
<dbReference type="SUPFAM" id="SSF81660">
    <property type="entry name" value="Metal cation-transporting ATPase, ATP-binding domain N"/>
    <property type="match status" value="1"/>
</dbReference>
<dbReference type="GO" id="GO:0005524">
    <property type="term" value="F:ATP binding"/>
    <property type="evidence" value="ECO:0007669"/>
    <property type="project" value="UniProtKB-UniRule"/>
</dbReference>
<dbReference type="GO" id="GO:0016463">
    <property type="term" value="F:P-type zinc transporter activity"/>
    <property type="evidence" value="ECO:0007669"/>
    <property type="project" value="UniProtKB-EC"/>
</dbReference>
<dbReference type="NCBIfam" id="NF008262">
    <property type="entry name" value="PRK11033.1"/>
    <property type="match status" value="1"/>
</dbReference>
<keyword evidence="4" id="KW-0597">Phosphoprotein</keyword>
<comment type="similarity">
    <text evidence="2 14">Belongs to the cation transport ATPase (P-type) (TC 3.A.3) family. Type IB subfamily.</text>
</comment>
<evidence type="ECO:0000256" key="1">
    <source>
        <dbReference type="ARBA" id="ARBA00004651"/>
    </source>
</evidence>
<dbReference type="InterPro" id="IPR023214">
    <property type="entry name" value="HAD_sf"/>
</dbReference>
<dbReference type="InterPro" id="IPR018303">
    <property type="entry name" value="ATPase_P-typ_P_site"/>
</dbReference>
<evidence type="ECO:0000256" key="8">
    <source>
        <dbReference type="ARBA" id="ARBA00022840"/>
    </source>
</evidence>
<keyword evidence="3 14" id="KW-1003">Cell membrane</keyword>
<evidence type="ECO:0000256" key="2">
    <source>
        <dbReference type="ARBA" id="ARBA00006024"/>
    </source>
</evidence>
<dbReference type="HOGENOM" id="CLU_001771_6_4_6"/>
<feature type="transmembrane region" description="Helical" evidence="14">
    <location>
        <begin position="701"/>
        <end position="719"/>
    </location>
</feature>
<dbReference type="InterPro" id="IPR017969">
    <property type="entry name" value="Heavy-metal-associated_CS"/>
</dbReference>
<dbReference type="InterPro" id="IPR023299">
    <property type="entry name" value="ATPase_P-typ_cyto_dom_N"/>
</dbReference>
<evidence type="ECO:0000256" key="9">
    <source>
        <dbReference type="ARBA" id="ARBA00022967"/>
    </source>
</evidence>
<dbReference type="GO" id="GO:0046872">
    <property type="term" value="F:metal ion binding"/>
    <property type="evidence" value="ECO:0007669"/>
    <property type="project" value="UniProtKB-KW"/>
</dbReference>
<evidence type="ECO:0000256" key="15">
    <source>
        <dbReference type="SAM" id="MobiDB-lite"/>
    </source>
</evidence>
<dbReference type="Gene3D" id="3.40.1110.10">
    <property type="entry name" value="Calcium-transporting ATPase, cytoplasmic domain N"/>
    <property type="match status" value="1"/>
</dbReference>
<evidence type="ECO:0000256" key="6">
    <source>
        <dbReference type="ARBA" id="ARBA00022723"/>
    </source>
</evidence>
<evidence type="ECO:0000313" key="18">
    <source>
        <dbReference type="Proteomes" id="UP000000260"/>
    </source>
</evidence>
<dbReference type="Gene3D" id="3.40.50.1000">
    <property type="entry name" value="HAD superfamily/HAD-like"/>
    <property type="match status" value="1"/>
</dbReference>
<dbReference type="GO" id="GO:0005886">
    <property type="term" value="C:plasma membrane"/>
    <property type="evidence" value="ECO:0007669"/>
    <property type="project" value="UniProtKB-SubCell"/>
</dbReference>
<reference evidence="17 18" key="1">
    <citation type="journal article" date="2010" name="PLoS ONE">
        <title>Genome sequence of Cronobacter sakazakii BAA-894 and comparative genomic hybridization analysis with other Cronobacter species.</title>
        <authorList>
            <person name="Kucerova E."/>
            <person name="Clifton S.W."/>
            <person name="Xia X.Q."/>
            <person name="Long F."/>
            <person name="Porwollik S."/>
            <person name="Fulton L."/>
            <person name="Fronick C."/>
            <person name="Minx P."/>
            <person name="Kyung K."/>
            <person name="Warren W."/>
            <person name="Fulton R."/>
            <person name="Feng D."/>
            <person name="Wollam A."/>
            <person name="Shah N."/>
            <person name="Bhonagiri V."/>
            <person name="Nash W.E."/>
            <person name="Hallsworth-Pepin K."/>
            <person name="Wilson R.K."/>
            <person name="McClelland M."/>
            <person name="Forsythe S.J."/>
        </authorList>
    </citation>
    <scope>NUCLEOTIDE SEQUENCE [LARGE SCALE GENOMIC DNA]</scope>
    <source>
        <strain evidence="17 18">ATCC BAA-894</strain>
    </source>
</reference>
<dbReference type="InterPro" id="IPR036412">
    <property type="entry name" value="HAD-like_sf"/>
</dbReference>
<dbReference type="InterPro" id="IPR006121">
    <property type="entry name" value="HMA_dom"/>
</dbReference>
<accession>A7MHA0</accession>
<dbReference type="InterPro" id="IPR001757">
    <property type="entry name" value="P_typ_ATPase"/>
</dbReference>
<dbReference type="Proteomes" id="UP000000260">
    <property type="component" value="Chromosome"/>
</dbReference>
<comment type="caution">
    <text evidence="14">Lacks conserved residue(s) required for the propagation of feature annotation.</text>
</comment>
<name>A7MHA0_CROS8</name>
<sequence>MRKLSLPEDAMRTPSEKPRATPQFAKMTPISAPQKPAISKAACCESDSCENPQPVQEAAGALRWQVAGMDCAACARKVENAVRQVPEVRQVQVLFATEKLVVDAPASQREAIEQAVRAAGYTLREANAAAPATPSGLRENLPILVIAAFMALSWALEQLHPLAGRIAFTITTLVGLFPVARQAWRLIRSGNPFAIETLMSVAATGALIIGASEEAAMVLLLFLVGERLEGWAANRARSGVSALVALRPETAVRLRGEARETVAISELQPGDVIEVAAGGRLPADGKLLAAAASFDESALTGESLPVERQPGEKVPAGATSVDRLVSLEVTSRPGDSAIDRILHLIEEAESKRAPIERFIDRFSRIYTPVIMAAALLTALIPPLLFAAPWLPWIYKALALLLIGCPCALVISTPAAITSGLAAATRFGALIKGGAALEALGRVEQIAFDKTGTLTAGTPQVTAIDPVDGLEAEALLAYAAAVEQGSTHPLAQAVVREATTRGVATLRAGAQRTLAGAGVEAQVEGRLLRISAPDKVSIALPEDWQARIRAQEAQGQTVIVVTASDRLLGTLALRDTQRADARDAVEKLRALGVGSVMLTGDNPRAAAAIAAELGMEYRAGLLPADKVTAVNALKARAPLAVVGDGINDAPAMKAATIGIAMGSGTDVALEAADAALTHNRLAALPEMIALARATHRNIRQNIAIALGLKAVFLVTTLLGLTGLWLAVLADTGATVLVTANALRLLRKRG</sequence>
<evidence type="ECO:0000256" key="5">
    <source>
        <dbReference type="ARBA" id="ARBA00022692"/>
    </source>
</evidence>
<evidence type="ECO:0000256" key="14">
    <source>
        <dbReference type="RuleBase" id="RU362081"/>
    </source>
</evidence>
<dbReference type="SUPFAM" id="SSF81665">
    <property type="entry name" value="Calcium ATPase, transmembrane domain M"/>
    <property type="match status" value="1"/>
</dbReference>
<keyword evidence="10 14" id="KW-1133">Transmembrane helix</keyword>
<evidence type="ECO:0000256" key="11">
    <source>
        <dbReference type="ARBA" id="ARBA00023136"/>
    </source>
</evidence>
<dbReference type="SFLD" id="SFLDF00027">
    <property type="entry name" value="p-type_atpase"/>
    <property type="match status" value="1"/>
</dbReference>
<evidence type="ECO:0000256" key="7">
    <source>
        <dbReference type="ARBA" id="ARBA00022741"/>
    </source>
</evidence>
<dbReference type="Pfam" id="PF00702">
    <property type="entry name" value="Hydrolase"/>
    <property type="match status" value="1"/>
</dbReference>
<dbReference type="PRINTS" id="PR00120">
    <property type="entry name" value="HATPASE"/>
</dbReference>
<dbReference type="InterPro" id="IPR044492">
    <property type="entry name" value="P_typ_ATPase_HD_dom"/>
</dbReference>
<organism evidence="17 18">
    <name type="scientific">Cronobacter sakazakii (strain ATCC BAA-894)</name>
    <name type="common">Enterobacter sakazakii</name>
    <dbReference type="NCBI Taxonomy" id="290339"/>
    <lineage>
        <taxon>Bacteria</taxon>
        <taxon>Pseudomonadati</taxon>
        <taxon>Pseudomonadota</taxon>
        <taxon>Gammaproteobacteria</taxon>
        <taxon>Enterobacterales</taxon>
        <taxon>Enterobacteriaceae</taxon>
        <taxon>Cronobacter</taxon>
    </lineage>
</organism>
<dbReference type="InterPro" id="IPR059000">
    <property type="entry name" value="ATPase_P-type_domA"/>
</dbReference>
<dbReference type="NCBIfam" id="TIGR01494">
    <property type="entry name" value="ATPase_P-type"/>
    <property type="match status" value="1"/>
</dbReference>
<dbReference type="SUPFAM" id="SSF56784">
    <property type="entry name" value="HAD-like"/>
    <property type="match status" value="1"/>
</dbReference>
<dbReference type="InterPro" id="IPR036163">
    <property type="entry name" value="HMA_dom_sf"/>
</dbReference>
<keyword evidence="11 14" id="KW-0472">Membrane</keyword>
<keyword evidence="9" id="KW-1278">Translocase</keyword>
<dbReference type="KEGG" id="esa:ESA_04268"/>
<dbReference type="PROSITE" id="PS50846">
    <property type="entry name" value="HMA_2"/>
    <property type="match status" value="1"/>
</dbReference>
<dbReference type="GO" id="GO:0015086">
    <property type="term" value="F:cadmium ion transmembrane transporter activity"/>
    <property type="evidence" value="ECO:0007669"/>
    <property type="project" value="TreeGrafter"/>
</dbReference>
<dbReference type="InterPro" id="IPR023298">
    <property type="entry name" value="ATPase_P-typ_TM_dom_sf"/>
</dbReference>
<evidence type="ECO:0000256" key="4">
    <source>
        <dbReference type="ARBA" id="ARBA00022553"/>
    </source>
</evidence>
<dbReference type="InterPro" id="IPR051014">
    <property type="entry name" value="Cation_Transport_ATPase_IB"/>
</dbReference>
<dbReference type="NCBIfam" id="TIGR01525">
    <property type="entry name" value="ATPase-IB_hvy"/>
    <property type="match status" value="1"/>
</dbReference>
<dbReference type="PRINTS" id="PR00119">
    <property type="entry name" value="CATATPASE"/>
</dbReference>
<dbReference type="Pfam" id="PF00122">
    <property type="entry name" value="E1-E2_ATPase"/>
    <property type="match status" value="1"/>
</dbReference>
<dbReference type="Gene3D" id="2.70.150.10">
    <property type="entry name" value="Calcium-transporting ATPase, cytoplasmic transduction domain A"/>
    <property type="match status" value="1"/>
</dbReference>
<keyword evidence="18" id="KW-1185">Reference proteome</keyword>